<dbReference type="PIRSF" id="PIRSF029171">
    <property type="entry name" value="Esterase_LipA"/>
    <property type="match status" value="1"/>
</dbReference>
<gene>
    <name evidence="1" type="ORF">GCM10007304_03290</name>
</gene>
<dbReference type="SUPFAM" id="SSF53474">
    <property type="entry name" value="alpha/beta-Hydrolases"/>
    <property type="match status" value="1"/>
</dbReference>
<accession>A0A917CPG7</accession>
<dbReference type="GO" id="GO:0004806">
    <property type="term" value="F:triacylglycerol lipase activity"/>
    <property type="evidence" value="ECO:0007669"/>
    <property type="project" value="InterPro"/>
</dbReference>
<dbReference type="Gene3D" id="1.10.260.130">
    <property type="match status" value="1"/>
</dbReference>
<sequence length="393" mass="41681">MTLFGVMDRVLAGRLPVNPPDDPYASILPTPIGNDDFFLTPPGIDDLAPGEVIRRRITRGLVPRPRTVLHQFMVRSTDARGRPAGVTASLLVPKRPWTGSGPRPVVAHNVAIDSLGATSTPSYRLVHGVGADLPPVMPLWLARGYAVLVADHQGPRMSYSEGTMAGHAVLDAIRGMKAVLPELADSPVVAYGYSGGAIATTWTAQLQPSYAPDVTLAGAVAGGTPTDFSLLLDTMNGTIAAGLLGAASMGLAREHPEMVELFGPKALLLASWVKDMSVLPLALGGLMRMRLEDLTDEPNPFETDIARRVIEANRPGATAPAAPFAFFHGSASKLIGDRYIPEAGVTTLVEQWRQGGANVHYEPVAGDHFIGAMTGLPFVMRWTARQFALSGSS</sequence>
<reference evidence="1" key="2">
    <citation type="submission" date="2020-09" db="EMBL/GenBank/DDBJ databases">
        <authorList>
            <person name="Sun Q."/>
            <person name="Sedlacek I."/>
        </authorList>
    </citation>
    <scope>NUCLEOTIDE SEQUENCE</scope>
    <source>
        <strain evidence="1">CCM 7905</strain>
    </source>
</reference>
<dbReference type="AlphaFoldDB" id="A0A917CPG7"/>
<proteinExistence type="predicted"/>
<name>A0A917CPG7_9NOCA</name>
<dbReference type="RefSeq" id="WP_188542967.1">
    <property type="nucleotide sequence ID" value="NZ_BMCU01000001.1"/>
</dbReference>
<dbReference type="InterPro" id="IPR029058">
    <property type="entry name" value="AB_hydrolase_fold"/>
</dbReference>
<keyword evidence="2" id="KW-1185">Reference proteome</keyword>
<dbReference type="PANTHER" id="PTHR34853">
    <property type="match status" value="1"/>
</dbReference>
<evidence type="ECO:0000313" key="1">
    <source>
        <dbReference type="EMBL" id="GGF92814.1"/>
    </source>
</evidence>
<comment type="caution">
    <text evidence="1">The sequence shown here is derived from an EMBL/GenBank/DDBJ whole genome shotgun (WGS) entry which is preliminary data.</text>
</comment>
<protein>
    <submittedName>
        <fullName evidence="1">Lipase</fullName>
    </submittedName>
</protein>
<dbReference type="Proteomes" id="UP000654257">
    <property type="component" value="Unassembled WGS sequence"/>
</dbReference>
<dbReference type="GO" id="GO:0016042">
    <property type="term" value="P:lipid catabolic process"/>
    <property type="evidence" value="ECO:0007669"/>
    <property type="project" value="InterPro"/>
</dbReference>
<dbReference type="Gene3D" id="3.40.50.1820">
    <property type="entry name" value="alpha/beta hydrolase"/>
    <property type="match status" value="1"/>
</dbReference>
<reference evidence="1" key="1">
    <citation type="journal article" date="2014" name="Int. J. Syst. Evol. Microbiol.">
        <title>Complete genome sequence of Corynebacterium casei LMG S-19264T (=DSM 44701T), isolated from a smear-ripened cheese.</title>
        <authorList>
            <consortium name="US DOE Joint Genome Institute (JGI-PGF)"/>
            <person name="Walter F."/>
            <person name="Albersmeier A."/>
            <person name="Kalinowski J."/>
            <person name="Ruckert C."/>
        </authorList>
    </citation>
    <scope>NUCLEOTIDE SEQUENCE</scope>
    <source>
        <strain evidence="1">CCM 7905</strain>
    </source>
</reference>
<dbReference type="Pfam" id="PF03583">
    <property type="entry name" value="LIP"/>
    <property type="match status" value="1"/>
</dbReference>
<evidence type="ECO:0000313" key="2">
    <source>
        <dbReference type="Proteomes" id="UP000654257"/>
    </source>
</evidence>
<dbReference type="InterPro" id="IPR005152">
    <property type="entry name" value="Lipase_secreted"/>
</dbReference>
<dbReference type="PANTHER" id="PTHR34853:SF1">
    <property type="entry name" value="LIPASE 5"/>
    <property type="match status" value="1"/>
</dbReference>
<organism evidence="1 2">
    <name type="scientific">Rhodococcoides trifolii</name>
    <dbReference type="NCBI Taxonomy" id="908250"/>
    <lineage>
        <taxon>Bacteria</taxon>
        <taxon>Bacillati</taxon>
        <taxon>Actinomycetota</taxon>
        <taxon>Actinomycetes</taxon>
        <taxon>Mycobacteriales</taxon>
        <taxon>Nocardiaceae</taxon>
        <taxon>Rhodococcoides</taxon>
    </lineage>
</organism>
<dbReference type="EMBL" id="BMCU01000001">
    <property type="protein sequence ID" value="GGF92814.1"/>
    <property type="molecule type" value="Genomic_DNA"/>
</dbReference>